<protein>
    <recommendedName>
        <fullName evidence="2">UBX domain-containing protein</fullName>
    </recommendedName>
</protein>
<name>A0A0D3INU1_EMIH1</name>
<feature type="compositionally biased region" description="Basic and acidic residues" evidence="1">
    <location>
        <begin position="80"/>
        <end position="89"/>
    </location>
</feature>
<accession>A0A0D3INU1</accession>
<dbReference type="KEGG" id="ehx:EMIHUDRAFT_213176"/>
<dbReference type="InterPro" id="IPR001012">
    <property type="entry name" value="UBX_dom"/>
</dbReference>
<feature type="compositionally biased region" description="Low complexity" evidence="1">
    <location>
        <begin position="48"/>
        <end position="61"/>
    </location>
</feature>
<dbReference type="Gene3D" id="3.10.20.90">
    <property type="entry name" value="Phosphatidylinositol 3-kinase Catalytic Subunit, Chain A, domain 1"/>
    <property type="match status" value="1"/>
</dbReference>
<dbReference type="HOGENOM" id="CLU_1013496_0_0_1"/>
<sequence length="275" mass="29378">MSNKAAELKALRRQDDTERRRILSQLAEDKAEREQRRQAAIFPGGRHAAAPAAEARSTQAAFDEAARRERLQAMHQSKLQQEREKEAIRRRVSEDRLDRKVGAAAARLGTVRNATGAGASASGAGGVVSPPTDPHVTTSEVRVRCEDGTVLRRVFGADAPVAMVAQMVQEQRPAVAGPFVLRAGLAPRGTLLVLAEHSRGLVRRAGEEEDDSEIGQQANEEQLLAEMPVGAPPPGDAGSYEEMLEYAERVGQVSTGLSVAQDQGHTGGEAGAPRG</sequence>
<organism evidence="3 4">
    <name type="scientific">Emiliania huxleyi (strain CCMP1516)</name>
    <dbReference type="NCBI Taxonomy" id="280463"/>
    <lineage>
        <taxon>Eukaryota</taxon>
        <taxon>Haptista</taxon>
        <taxon>Haptophyta</taxon>
        <taxon>Prymnesiophyceae</taxon>
        <taxon>Isochrysidales</taxon>
        <taxon>Noelaerhabdaceae</taxon>
        <taxon>Emiliania</taxon>
    </lineage>
</organism>
<evidence type="ECO:0000313" key="4">
    <source>
        <dbReference type="Proteomes" id="UP000013827"/>
    </source>
</evidence>
<evidence type="ECO:0000256" key="1">
    <source>
        <dbReference type="SAM" id="MobiDB-lite"/>
    </source>
</evidence>
<dbReference type="PaxDb" id="2903-EOD12926"/>
<feature type="compositionally biased region" description="Polar residues" evidence="1">
    <location>
        <begin position="254"/>
        <end position="264"/>
    </location>
</feature>
<dbReference type="EnsemblProtists" id="EOD12926">
    <property type="protein sequence ID" value="EOD12926"/>
    <property type="gene ID" value="EMIHUDRAFT_213176"/>
</dbReference>
<reference evidence="4" key="1">
    <citation type="journal article" date="2013" name="Nature">
        <title>Pan genome of the phytoplankton Emiliania underpins its global distribution.</title>
        <authorList>
            <person name="Read B.A."/>
            <person name="Kegel J."/>
            <person name="Klute M.J."/>
            <person name="Kuo A."/>
            <person name="Lefebvre S.C."/>
            <person name="Maumus F."/>
            <person name="Mayer C."/>
            <person name="Miller J."/>
            <person name="Monier A."/>
            <person name="Salamov A."/>
            <person name="Young J."/>
            <person name="Aguilar M."/>
            <person name="Claverie J.M."/>
            <person name="Frickenhaus S."/>
            <person name="Gonzalez K."/>
            <person name="Herman E.K."/>
            <person name="Lin Y.C."/>
            <person name="Napier J."/>
            <person name="Ogata H."/>
            <person name="Sarno A.F."/>
            <person name="Shmutz J."/>
            <person name="Schroeder D."/>
            <person name="de Vargas C."/>
            <person name="Verret F."/>
            <person name="von Dassow P."/>
            <person name="Valentin K."/>
            <person name="Van de Peer Y."/>
            <person name="Wheeler G."/>
            <person name="Dacks J.B."/>
            <person name="Delwiche C.F."/>
            <person name="Dyhrman S.T."/>
            <person name="Glockner G."/>
            <person name="John U."/>
            <person name="Richards T."/>
            <person name="Worden A.Z."/>
            <person name="Zhang X."/>
            <person name="Grigoriev I.V."/>
            <person name="Allen A.E."/>
            <person name="Bidle K."/>
            <person name="Borodovsky M."/>
            <person name="Bowler C."/>
            <person name="Brownlee C."/>
            <person name="Cock J.M."/>
            <person name="Elias M."/>
            <person name="Gladyshev V.N."/>
            <person name="Groth M."/>
            <person name="Guda C."/>
            <person name="Hadaegh A."/>
            <person name="Iglesias-Rodriguez M.D."/>
            <person name="Jenkins J."/>
            <person name="Jones B.M."/>
            <person name="Lawson T."/>
            <person name="Leese F."/>
            <person name="Lindquist E."/>
            <person name="Lobanov A."/>
            <person name="Lomsadze A."/>
            <person name="Malik S.B."/>
            <person name="Marsh M.E."/>
            <person name="Mackinder L."/>
            <person name="Mock T."/>
            <person name="Mueller-Roeber B."/>
            <person name="Pagarete A."/>
            <person name="Parker M."/>
            <person name="Probert I."/>
            <person name="Quesneville H."/>
            <person name="Raines C."/>
            <person name="Rensing S.A."/>
            <person name="Riano-Pachon D.M."/>
            <person name="Richier S."/>
            <person name="Rokitta S."/>
            <person name="Shiraiwa Y."/>
            <person name="Soanes D.M."/>
            <person name="van der Giezen M."/>
            <person name="Wahlund T.M."/>
            <person name="Williams B."/>
            <person name="Wilson W."/>
            <person name="Wolfe G."/>
            <person name="Wurch L.L."/>
        </authorList>
    </citation>
    <scope>NUCLEOTIDE SEQUENCE</scope>
</reference>
<evidence type="ECO:0000259" key="2">
    <source>
        <dbReference type="Pfam" id="PF00789"/>
    </source>
</evidence>
<dbReference type="AlphaFoldDB" id="A0A0D3INU1"/>
<dbReference type="GeneID" id="17258998"/>
<reference evidence="3" key="2">
    <citation type="submission" date="2024-10" db="UniProtKB">
        <authorList>
            <consortium name="EnsemblProtists"/>
        </authorList>
    </citation>
    <scope>IDENTIFICATION</scope>
</reference>
<feature type="domain" description="UBX" evidence="2">
    <location>
        <begin position="136"/>
        <end position="184"/>
    </location>
</feature>
<evidence type="ECO:0000313" key="3">
    <source>
        <dbReference type="EnsemblProtists" id="EOD12926"/>
    </source>
</evidence>
<dbReference type="InterPro" id="IPR029071">
    <property type="entry name" value="Ubiquitin-like_domsf"/>
</dbReference>
<feature type="compositionally biased region" description="Basic and acidic residues" evidence="1">
    <location>
        <begin position="27"/>
        <end position="37"/>
    </location>
</feature>
<keyword evidence="4" id="KW-1185">Reference proteome</keyword>
<feature type="region of interest" description="Disordered" evidence="1">
    <location>
        <begin position="27"/>
        <end position="89"/>
    </location>
</feature>
<dbReference type="RefSeq" id="XP_005765355.1">
    <property type="nucleotide sequence ID" value="XM_005765298.1"/>
</dbReference>
<feature type="region of interest" description="Disordered" evidence="1">
    <location>
        <begin position="254"/>
        <end position="275"/>
    </location>
</feature>
<feature type="compositionally biased region" description="Gly residues" evidence="1">
    <location>
        <begin position="265"/>
        <end position="275"/>
    </location>
</feature>
<dbReference type="SUPFAM" id="SSF54236">
    <property type="entry name" value="Ubiquitin-like"/>
    <property type="match status" value="1"/>
</dbReference>
<proteinExistence type="predicted"/>
<feature type="region of interest" description="Disordered" evidence="1">
    <location>
        <begin position="116"/>
        <end position="140"/>
    </location>
</feature>
<dbReference type="Pfam" id="PF00789">
    <property type="entry name" value="UBX"/>
    <property type="match status" value="1"/>
</dbReference>
<dbReference type="Proteomes" id="UP000013827">
    <property type="component" value="Unassembled WGS sequence"/>
</dbReference>